<reference evidence="13 14" key="1">
    <citation type="submission" date="2019-08" db="EMBL/GenBank/DDBJ databases">
        <title>In-depth cultivation of the pig gut microbiome towards novel bacterial diversity and tailored functional studies.</title>
        <authorList>
            <person name="Wylensek D."/>
            <person name="Hitch T.C.A."/>
            <person name="Clavel T."/>
        </authorList>
    </citation>
    <scope>NUCLEOTIDE SEQUENCE [LARGE SCALE GENOMIC DNA]</scope>
    <source>
        <strain evidence="13 14">WCA-380-WT-3A</strain>
    </source>
</reference>
<evidence type="ECO:0000256" key="2">
    <source>
        <dbReference type="ARBA" id="ARBA00022448"/>
    </source>
</evidence>
<comment type="subcellular location">
    <subcellularLocation>
        <location evidence="1">Cell membrane</location>
        <topology evidence="1">Multi-pass membrane protein</topology>
    </subcellularLocation>
</comment>
<evidence type="ECO:0000256" key="10">
    <source>
        <dbReference type="SAM" id="MobiDB-lite"/>
    </source>
</evidence>
<feature type="transmembrane region" description="Helical" evidence="11">
    <location>
        <begin position="178"/>
        <end position="201"/>
    </location>
</feature>
<keyword evidence="9" id="KW-0739">Sodium transport</keyword>
<evidence type="ECO:0000256" key="5">
    <source>
        <dbReference type="ARBA" id="ARBA00022989"/>
    </source>
</evidence>
<evidence type="ECO:0000256" key="4">
    <source>
        <dbReference type="ARBA" id="ARBA00022692"/>
    </source>
</evidence>
<evidence type="ECO:0000256" key="11">
    <source>
        <dbReference type="SAM" id="Phobius"/>
    </source>
</evidence>
<keyword evidence="5 11" id="KW-1133">Transmembrane helix</keyword>
<comment type="caution">
    <text evidence="13">The sequence shown here is derived from an EMBL/GenBank/DDBJ whole genome shotgun (WGS) entry which is preliminary data.</text>
</comment>
<dbReference type="GO" id="GO:0015386">
    <property type="term" value="F:potassium:proton antiporter activity"/>
    <property type="evidence" value="ECO:0007669"/>
    <property type="project" value="TreeGrafter"/>
</dbReference>
<evidence type="ECO:0000256" key="3">
    <source>
        <dbReference type="ARBA" id="ARBA00022475"/>
    </source>
</evidence>
<dbReference type="PANTHER" id="PTHR10110:SF86">
    <property type="entry name" value="SODIUM_HYDROGEN EXCHANGER 7"/>
    <property type="match status" value="1"/>
</dbReference>
<dbReference type="PANTHER" id="PTHR10110">
    <property type="entry name" value="SODIUM/HYDROGEN EXCHANGER"/>
    <property type="match status" value="1"/>
</dbReference>
<dbReference type="Gene3D" id="6.10.140.1330">
    <property type="match status" value="1"/>
</dbReference>
<evidence type="ECO:0000256" key="7">
    <source>
        <dbReference type="ARBA" id="ARBA00023065"/>
    </source>
</evidence>
<evidence type="ECO:0000256" key="8">
    <source>
        <dbReference type="ARBA" id="ARBA00023136"/>
    </source>
</evidence>
<evidence type="ECO:0000256" key="6">
    <source>
        <dbReference type="ARBA" id="ARBA00023053"/>
    </source>
</evidence>
<feature type="transmembrane region" description="Helical" evidence="11">
    <location>
        <begin position="330"/>
        <end position="354"/>
    </location>
</feature>
<dbReference type="GO" id="GO:0005886">
    <property type="term" value="C:plasma membrane"/>
    <property type="evidence" value="ECO:0007669"/>
    <property type="project" value="UniProtKB-SubCell"/>
</dbReference>
<dbReference type="AlphaFoldDB" id="A0A7K0J6C3"/>
<dbReference type="EMBL" id="VUMG01000002">
    <property type="protein sequence ID" value="MSS45511.1"/>
    <property type="molecule type" value="Genomic_DNA"/>
</dbReference>
<evidence type="ECO:0000259" key="12">
    <source>
        <dbReference type="Pfam" id="PF00999"/>
    </source>
</evidence>
<feature type="transmembrane region" description="Helical" evidence="11">
    <location>
        <begin position="80"/>
        <end position="104"/>
    </location>
</feature>
<evidence type="ECO:0000313" key="14">
    <source>
        <dbReference type="Proteomes" id="UP000466104"/>
    </source>
</evidence>
<dbReference type="GO" id="GO:0098719">
    <property type="term" value="P:sodium ion import across plasma membrane"/>
    <property type="evidence" value="ECO:0007669"/>
    <property type="project" value="TreeGrafter"/>
</dbReference>
<dbReference type="Pfam" id="PF00999">
    <property type="entry name" value="Na_H_Exchanger"/>
    <property type="match status" value="1"/>
</dbReference>
<dbReference type="GO" id="GO:0015385">
    <property type="term" value="F:sodium:proton antiporter activity"/>
    <property type="evidence" value="ECO:0007669"/>
    <property type="project" value="InterPro"/>
</dbReference>
<feature type="transmembrane region" description="Helical" evidence="11">
    <location>
        <begin position="369"/>
        <end position="392"/>
    </location>
</feature>
<keyword evidence="2" id="KW-0813">Transport</keyword>
<feature type="transmembrane region" description="Helical" evidence="11">
    <location>
        <begin position="148"/>
        <end position="166"/>
    </location>
</feature>
<feature type="transmembrane region" description="Helical" evidence="11">
    <location>
        <begin position="296"/>
        <end position="318"/>
    </location>
</feature>
<evidence type="ECO:0000313" key="13">
    <source>
        <dbReference type="EMBL" id="MSS45511.1"/>
    </source>
</evidence>
<proteinExistence type="predicted"/>
<dbReference type="InterPro" id="IPR006153">
    <property type="entry name" value="Cation/H_exchanger_TM"/>
</dbReference>
<protein>
    <submittedName>
        <fullName evidence="13">Sodium:proton antiporter</fullName>
    </submittedName>
</protein>
<keyword evidence="8 11" id="KW-0472">Membrane</keyword>
<gene>
    <name evidence="13" type="ORF">FYJ43_05535</name>
</gene>
<name>A0A7K0J6C3_9ACTN</name>
<sequence>MLFVLVGLCAITVICVTVGKRFGLPYPILMMLASIVLTFIPGFTVPVIDPDLILELFLPPLLFATARNTSWSVFRKRWHLLLAMAVGLTTLTAFLAALTLWWVVPGVTFTLALVAGAAVAPPDPVAVEAVSGSARIPRQIMMLLQSEGLFNDAVAIVIFQTSLAAVEAGRTSISPTIILDFLLGALVAVAVGLMMGYLYRVVDKLTPDVAARVIVSVVTPFAAYLIAEHLHASGVIAVVVAALETNRRARAEDSETRIARSTFWEIANLLVTGIAFGLIGLQMRNVFTGGDDIRSYLVPVTVLVIVLFAVRFLFVLTMGRLIIKTSVRKFVSSAVLLTWSGMRGLATLALALALPEMGKTSSGMDERHLVVVLAASVIFVTLVPTGLTLPWLSRKLVPPQKTRTIAQIAQIVRTSQHAAVKAVEEEFPHDSFADELNNALERRFETLREELKMSEQIDAHDNASSTAAVGEGNNGSDENSISHRTQHYQRMMTVALDAACEAVLHARSDIDVDPELADRVLRILDQRMMVVTRRD</sequence>
<organism evidence="13 14">
    <name type="scientific">Cutibacterium porci</name>
    <dbReference type="NCBI Taxonomy" id="2605781"/>
    <lineage>
        <taxon>Bacteria</taxon>
        <taxon>Bacillati</taxon>
        <taxon>Actinomycetota</taxon>
        <taxon>Actinomycetes</taxon>
        <taxon>Propionibacteriales</taxon>
        <taxon>Propionibacteriaceae</taxon>
        <taxon>Cutibacterium</taxon>
    </lineage>
</organism>
<keyword evidence="6" id="KW-0915">Sodium</keyword>
<feature type="transmembrane region" description="Helical" evidence="11">
    <location>
        <begin position="263"/>
        <end position="284"/>
    </location>
</feature>
<feature type="region of interest" description="Disordered" evidence="10">
    <location>
        <begin position="457"/>
        <end position="482"/>
    </location>
</feature>
<accession>A0A7K0J6C3</accession>
<evidence type="ECO:0000256" key="9">
    <source>
        <dbReference type="ARBA" id="ARBA00023201"/>
    </source>
</evidence>
<dbReference type="InterPro" id="IPR018422">
    <property type="entry name" value="Cation/H_exchanger_CPA1"/>
</dbReference>
<dbReference type="Proteomes" id="UP000466104">
    <property type="component" value="Unassembled WGS sequence"/>
</dbReference>
<dbReference type="GO" id="GO:0051453">
    <property type="term" value="P:regulation of intracellular pH"/>
    <property type="evidence" value="ECO:0007669"/>
    <property type="project" value="TreeGrafter"/>
</dbReference>
<keyword evidence="4 11" id="KW-0812">Transmembrane</keyword>
<feature type="transmembrane region" description="Helical" evidence="11">
    <location>
        <begin position="25"/>
        <end position="48"/>
    </location>
</feature>
<evidence type="ECO:0000256" key="1">
    <source>
        <dbReference type="ARBA" id="ARBA00004651"/>
    </source>
</evidence>
<keyword evidence="14" id="KW-1185">Reference proteome</keyword>
<keyword evidence="3" id="KW-1003">Cell membrane</keyword>
<feature type="domain" description="Cation/H+ exchanger transmembrane" evidence="12">
    <location>
        <begin position="11"/>
        <end position="394"/>
    </location>
</feature>
<keyword evidence="7" id="KW-0406">Ion transport</keyword>
<feature type="transmembrane region" description="Helical" evidence="11">
    <location>
        <begin position="221"/>
        <end position="243"/>
    </location>
</feature>